<accession>A0A378KNV3</accession>
<comment type="caution">
    <text evidence="1">Lacks conserved residue(s) required for the propagation of feature annotation.</text>
</comment>
<name>A0A378KNV3_9GAMM</name>
<dbReference type="InterPro" id="IPR026026">
    <property type="entry name" value="HIT_Hint"/>
</dbReference>
<reference evidence="3 5" key="1">
    <citation type="submission" date="2015-11" db="EMBL/GenBank/DDBJ databases">
        <title>Genomic analysis of 38 Legionella species identifies large and diverse effector repertoires.</title>
        <authorList>
            <person name="Burstein D."/>
            <person name="Amaro F."/>
            <person name="Zusman T."/>
            <person name="Lifshitz Z."/>
            <person name="Cohen O."/>
            <person name="Gilbert J.A."/>
            <person name="Pupko T."/>
            <person name="Shuman H.A."/>
            <person name="Segal G."/>
        </authorList>
    </citation>
    <scope>NUCLEOTIDE SEQUENCE [LARGE SCALE GENOMIC DNA]</scope>
    <source>
        <strain evidence="3 5">ATCC 49507</strain>
    </source>
</reference>
<dbReference type="EMBL" id="LNYR01000001">
    <property type="protein sequence ID" value="KTD55410.1"/>
    <property type="molecule type" value="Genomic_DNA"/>
</dbReference>
<evidence type="ECO:0000313" key="6">
    <source>
        <dbReference type="Proteomes" id="UP000254230"/>
    </source>
</evidence>
<sequence length="150" mass="17224">MINTQCESLLFDIDERIQSTGFFLGDWPLSRVFLKNEAQFPWFILVPRVENVQEIYQLNKQDRQILMEEMNQLSLLVATYFKPDKLNIGALGNVVSQLHVHVIARNVSDSLWPQGIWQTSNNSVPYDNETADSMVLVLKDLIDEAGRKVA</sequence>
<dbReference type="Pfam" id="PF01230">
    <property type="entry name" value="HIT"/>
    <property type="match status" value="1"/>
</dbReference>
<dbReference type="AlphaFoldDB" id="A0A378KNV3"/>
<keyword evidence="5" id="KW-1185">Reference proteome</keyword>
<dbReference type="GO" id="GO:0016787">
    <property type="term" value="F:hydrolase activity"/>
    <property type="evidence" value="ECO:0007669"/>
    <property type="project" value="UniProtKB-KW"/>
</dbReference>
<dbReference type="SUPFAM" id="SSF54197">
    <property type="entry name" value="HIT-like"/>
    <property type="match status" value="1"/>
</dbReference>
<organism evidence="4 6">
    <name type="scientific">Legionella quateirensis</name>
    <dbReference type="NCBI Taxonomy" id="45072"/>
    <lineage>
        <taxon>Bacteria</taxon>
        <taxon>Pseudomonadati</taxon>
        <taxon>Pseudomonadota</taxon>
        <taxon>Gammaproteobacteria</taxon>
        <taxon>Legionellales</taxon>
        <taxon>Legionellaceae</taxon>
        <taxon>Legionella</taxon>
    </lineage>
</organism>
<reference evidence="4 6" key="2">
    <citation type="submission" date="2018-06" db="EMBL/GenBank/DDBJ databases">
        <authorList>
            <consortium name="Pathogen Informatics"/>
            <person name="Doyle S."/>
        </authorList>
    </citation>
    <scope>NUCLEOTIDE SEQUENCE [LARGE SCALE GENOMIC DNA]</scope>
    <source>
        <strain evidence="4 6">NCTC12376</strain>
    </source>
</reference>
<proteinExistence type="predicted"/>
<dbReference type="Gene3D" id="3.30.428.10">
    <property type="entry name" value="HIT-like"/>
    <property type="match status" value="1"/>
</dbReference>
<evidence type="ECO:0000313" key="4">
    <source>
        <dbReference type="EMBL" id="STY16584.1"/>
    </source>
</evidence>
<dbReference type="EMBL" id="UGOW01000001">
    <property type="protein sequence ID" value="STY16584.1"/>
    <property type="molecule type" value="Genomic_DNA"/>
</dbReference>
<gene>
    <name evidence="4" type="primary">hit1</name>
    <name evidence="3" type="ORF">Lqua_0127</name>
    <name evidence="4" type="ORF">NCTC12376_00375</name>
</gene>
<keyword evidence="4" id="KW-0378">Hydrolase</keyword>
<evidence type="ECO:0000313" key="3">
    <source>
        <dbReference type="EMBL" id="KTD55410.1"/>
    </source>
</evidence>
<feature type="domain" description="HIT" evidence="2">
    <location>
        <begin position="10"/>
        <end position="112"/>
    </location>
</feature>
<dbReference type="Proteomes" id="UP000254230">
    <property type="component" value="Unassembled WGS sequence"/>
</dbReference>
<dbReference type="PROSITE" id="PS51084">
    <property type="entry name" value="HIT_2"/>
    <property type="match status" value="1"/>
</dbReference>
<dbReference type="Proteomes" id="UP000054639">
    <property type="component" value="Unassembled WGS sequence"/>
</dbReference>
<dbReference type="PIRSF" id="PIRSF000714">
    <property type="entry name" value="HIT"/>
    <property type="match status" value="1"/>
</dbReference>
<dbReference type="STRING" id="45072.Lqua_0127"/>
<dbReference type="InterPro" id="IPR036265">
    <property type="entry name" value="HIT-like_sf"/>
</dbReference>
<evidence type="ECO:0000259" key="2">
    <source>
        <dbReference type="PROSITE" id="PS51084"/>
    </source>
</evidence>
<evidence type="ECO:0000256" key="1">
    <source>
        <dbReference type="PROSITE-ProRule" id="PRU00464"/>
    </source>
</evidence>
<protein>
    <submittedName>
        <fullName evidence="4">Diadenosine tetraphosphate (Ap4A) hydrolase-like HIT family hydrolase</fullName>
    </submittedName>
</protein>
<dbReference type="InterPro" id="IPR011146">
    <property type="entry name" value="HIT-like"/>
</dbReference>
<evidence type="ECO:0000313" key="5">
    <source>
        <dbReference type="Proteomes" id="UP000054639"/>
    </source>
</evidence>